<evidence type="ECO:0000256" key="3">
    <source>
        <dbReference type="SAM" id="MobiDB-lite"/>
    </source>
</evidence>
<dbReference type="InterPro" id="IPR009071">
    <property type="entry name" value="HMG_box_dom"/>
</dbReference>
<feature type="region of interest" description="Disordered" evidence="3">
    <location>
        <begin position="99"/>
        <end position="123"/>
    </location>
</feature>
<dbReference type="AlphaFoldDB" id="A0A9P7ZAI1"/>
<feature type="compositionally biased region" description="Basic and acidic residues" evidence="3">
    <location>
        <begin position="301"/>
        <end position="310"/>
    </location>
</feature>
<dbReference type="Proteomes" id="UP000887226">
    <property type="component" value="Unassembled WGS sequence"/>
</dbReference>
<evidence type="ECO:0000313" key="5">
    <source>
        <dbReference type="EMBL" id="KAG9248499.1"/>
    </source>
</evidence>
<dbReference type="PANTHER" id="PTHR48112">
    <property type="entry name" value="HIGH MOBILITY GROUP PROTEIN DSP1"/>
    <property type="match status" value="1"/>
</dbReference>
<proteinExistence type="predicted"/>
<dbReference type="InterPro" id="IPR036910">
    <property type="entry name" value="HMG_box_dom_sf"/>
</dbReference>
<feature type="region of interest" description="Disordered" evidence="3">
    <location>
        <begin position="233"/>
        <end position="356"/>
    </location>
</feature>
<keyword evidence="6" id="KW-1185">Reference proteome</keyword>
<evidence type="ECO:0000259" key="4">
    <source>
        <dbReference type="PROSITE" id="PS50118"/>
    </source>
</evidence>
<feature type="compositionally biased region" description="Basic residues" evidence="3">
    <location>
        <begin position="345"/>
        <end position="356"/>
    </location>
</feature>
<feature type="compositionally biased region" description="Low complexity" evidence="3">
    <location>
        <begin position="323"/>
        <end position="344"/>
    </location>
</feature>
<keyword evidence="2" id="KW-0539">Nucleus</keyword>
<dbReference type="Pfam" id="PF00505">
    <property type="entry name" value="HMG_box"/>
    <property type="match status" value="1"/>
</dbReference>
<comment type="caution">
    <text evidence="5">The sequence shown here is derived from an EMBL/GenBank/DDBJ whole genome shotgun (WGS) entry which is preliminary data.</text>
</comment>
<dbReference type="PANTHER" id="PTHR48112:SF5">
    <property type="entry name" value="BOX PROTEIN, PUTATIVE (AFU_ORTHOLOGUE AFUA_1G04550)-RELATED"/>
    <property type="match status" value="1"/>
</dbReference>
<accession>A0A9P7ZAI1</accession>
<dbReference type="GO" id="GO:0005634">
    <property type="term" value="C:nucleus"/>
    <property type="evidence" value="ECO:0007669"/>
    <property type="project" value="UniProtKB-UniRule"/>
</dbReference>
<keyword evidence="1 2" id="KW-0238">DNA-binding</keyword>
<dbReference type="Gene3D" id="1.10.30.10">
    <property type="entry name" value="High mobility group box domain"/>
    <property type="match status" value="1"/>
</dbReference>
<dbReference type="InterPro" id="IPR050342">
    <property type="entry name" value="HMGB"/>
</dbReference>
<reference evidence="5" key="1">
    <citation type="journal article" date="2021" name="IMA Fungus">
        <title>Genomic characterization of three marine fungi, including Emericellopsis atlantica sp. nov. with signatures of a generalist lifestyle and marine biomass degradation.</title>
        <authorList>
            <person name="Hagestad O.C."/>
            <person name="Hou L."/>
            <person name="Andersen J.H."/>
            <person name="Hansen E.H."/>
            <person name="Altermark B."/>
            <person name="Li C."/>
            <person name="Kuhnert E."/>
            <person name="Cox R.J."/>
            <person name="Crous P.W."/>
            <person name="Spatafora J.W."/>
            <person name="Lail K."/>
            <person name="Amirebrahimi M."/>
            <person name="Lipzen A."/>
            <person name="Pangilinan J."/>
            <person name="Andreopoulos W."/>
            <person name="Hayes R.D."/>
            <person name="Ng V."/>
            <person name="Grigoriev I.V."/>
            <person name="Jackson S.A."/>
            <person name="Sutton T.D.S."/>
            <person name="Dobson A.D.W."/>
            <person name="Rama T."/>
        </authorList>
    </citation>
    <scope>NUCLEOTIDE SEQUENCE</scope>
    <source>
        <strain evidence="5">TRa3180A</strain>
    </source>
</reference>
<evidence type="ECO:0000313" key="6">
    <source>
        <dbReference type="Proteomes" id="UP000887226"/>
    </source>
</evidence>
<evidence type="ECO:0000256" key="1">
    <source>
        <dbReference type="ARBA" id="ARBA00023125"/>
    </source>
</evidence>
<dbReference type="PROSITE" id="PS50118">
    <property type="entry name" value="HMG_BOX_2"/>
    <property type="match status" value="1"/>
</dbReference>
<protein>
    <submittedName>
        <fullName evidence="5">High mobility group protein</fullName>
    </submittedName>
</protein>
<gene>
    <name evidence="5" type="ORF">BJ878DRAFT_488052</name>
</gene>
<dbReference type="OrthoDB" id="5550281at2759"/>
<dbReference type="GO" id="GO:0003677">
    <property type="term" value="F:DNA binding"/>
    <property type="evidence" value="ECO:0007669"/>
    <property type="project" value="UniProtKB-UniRule"/>
</dbReference>
<dbReference type="SMART" id="SM00398">
    <property type="entry name" value="HMG"/>
    <property type="match status" value="1"/>
</dbReference>
<organism evidence="5 6">
    <name type="scientific">Calycina marina</name>
    <dbReference type="NCBI Taxonomy" id="1763456"/>
    <lineage>
        <taxon>Eukaryota</taxon>
        <taxon>Fungi</taxon>
        <taxon>Dikarya</taxon>
        <taxon>Ascomycota</taxon>
        <taxon>Pezizomycotina</taxon>
        <taxon>Leotiomycetes</taxon>
        <taxon>Helotiales</taxon>
        <taxon>Pezizellaceae</taxon>
        <taxon>Calycina</taxon>
    </lineage>
</organism>
<name>A0A9P7ZAI1_9HELO</name>
<feature type="domain" description="HMG box" evidence="4">
    <location>
        <begin position="120"/>
        <end position="189"/>
    </location>
</feature>
<sequence length="356" mass="37773">MARASKKDIVAEVAAEADVAKEENITMSVQDYVKLHETFIQGLASLQSNITNLSQAYIKVTNSVLKNAGEGLSIDHLALPALNENSILGAFVNAAGGQGGAAAGDDKKERKKRQHDPNAPKRPLTPFFLYMQTARPIIANDLGPGVPKGQVSEEGTKRWKLLGDHDRGLWTDAYKVNLRYYQARVHSYKVEGNVNAKDMTDEEASEYAEWHNIDAVPDAAVSAALATENPEVVAPADEDADAEGEPEKEPTPPPVAKATPKPKAVRKGKGAKAVASVPESALEPEAIVPSPAAASIVPSKAAEEKTPAKSEKRKRVSKKDEAAAAASAEAPTPVPATTETPKPAGKSRKKKAKTDG</sequence>
<dbReference type="EMBL" id="MU253748">
    <property type="protein sequence ID" value="KAG9248499.1"/>
    <property type="molecule type" value="Genomic_DNA"/>
</dbReference>
<dbReference type="SUPFAM" id="SSF47095">
    <property type="entry name" value="HMG-box"/>
    <property type="match status" value="1"/>
</dbReference>
<evidence type="ECO:0000256" key="2">
    <source>
        <dbReference type="PROSITE-ProRule" id="PRU00267"/>
    </source>
</evidence>
<feature type="DNA-binding region" description="HMG box" evidence="2">
    <location>
        <begin position="120"/>
        <end position="189"/>
    </location>
</feature>